<evidence type="ECO:0000313" key="8">
    <source>
        <dbReference type="EMBL" id="EXX62035.1"/>
    </source>
</evidence>
<keyword evidence="9" id="KW-1185">Reference proteome</keyword>
<gene>
    <name evidence="8" type="ORF">RirG_165660</name>
</gene>
<keyword evidence="3 7" id="KW-1133">Transmembrane helix</keyword>
<dbReference type="EMBL" id="JEMT01024923">
    <property type="protein sequence ID" value="EXX62035.1"/>
    <property type="molecule type" value="Genomic_DNA"/>
</dbReference>
<dbReference type="InterPro" id="IPR018108">
    <property type="entry name" value="MCP_transmembrane"/>
</dbReference>
<dbReference type="STRING" id="1432141.A0A015J5L3"/>
<protein>
    <recommendedName>
        <fullName evidence="10">ADP,ATP carrier protein</fullName>
    </recommendedName>
</protein>
<proteinExistence type="inferred from homology"/>
<evidence type="ECO:0000256" key="6">
    <source>
        <dbReference type="RuleBase" id="RU000488"/>
    </source>
</evidence>
<dbReference type="Gene3D" id="1.50.40.10">
    <property type="entry name" value="Mitochondrial carrier domain"/>
    <property type="match status" value="1"/>
</dbReference>
<organism evidence="8 9">
    <name type="scientific">Rhizophagus irregularis (strain DAOM 197198w)</name>
    <name type="common">Glomus intraradices</name>
    <dbReference type="NCBI Taxonomy" id="1432141"/>
    <lineage>
        <taxon>Eukaryota</taxon>
        <taxon>Fungi</taxon>
        <taxon>Fungi incertae sedis</taxon>
        <taxon>Mucoromycota</taxon>
        <taxon>Glomeromycotina</taxon>
        <taxon>Glomeromycetes</taxon>
        <taxon>Glomerales</taxon>
        <taxon>Glomeraceae</taxon>
        <taxon>Rhizophagus</taxon>
    </lineage>
</organism>
<evidence type="ECO:0000256" key="4">
    <source>
        <dbReference type="ARBA" id="ARBA00023136"/>
    </source>
</evidence>
<dbReference type="HOGENOM" id="CLU_2134914_0_0_1"/>
<dbReference type="PANTHER" id="PTHR46080">
    <property type="entry name" value="MITOCHONDRIAL SUBSTRATE CARRIER FAMILY PROTEIN J"/>
    <property type="match status" value="1"/>
</dbReference>
<comment type="caution">
    <text evidence="8">The sequence shown here is derived from an EMBL/GenBank/DDBJ whole genome shotgun (WGS) entry which is preliminary data.</text>
</comment>
<dbReference type="Pfam" id="PF00153">
    <property type="entry name" value="Mito_carr"/>
    <property type="match status" value="1"/>
</dbReference>
<keyword evidence="6" id="KW-0813">Transport</keyword>
<dbReference type="OrthoDB" id="269120at2759"/>
<name>A0A015J5L3_RHIIW</name>
<dbReference type="InterPro" id="IPR023395">
    <property type="entry name" value="MCP_dom_sf"/>
</dbReference>
<evidence type="ECO:0000256" key="3">
    <source>
        <dbReference type="ARBA" id="ARBA00022989"/>
    </source>
</evidence>
<accession>A0A015J5L3</accession>
<evidence type="ECO:0000256" key="5">
    <source>
        <dbReference type="PROSITE-ProRule" id="PRU00282"/>
    </source>
</evidence>
<feature type="repeat" description="Solcar" evidence="5">
    <location>
        <begin position="12"/>
        <end position="98"/>
    </location>
</feature>
<evidence type="ECO:0000313" key="9">
    <source>
        <dbReference type="Proteomes" id="UP000022910"/>
    </source>
</evidence>
<dbReference type="SUPFAM" id="SSF103506">
    <property type="entry name" value="Mitochondrial carrier"/>
    <property type="match status" value="1"/>
</dbReference>
<dbReference type="AlphaFoldDB" id="A0A015J5L3"/>
<evidence type="ECO:0000256" key="7">
    <source>
        <dbReference type="SAM" id="Phobius"/>
    </source>
</evidence>
<feature type="transmembrane region" description="Helical" evidence="7">
    <location>
        <begin position="17"/>
        <end position="35"/>
    </location>
</feature>
<keyword evidence="4 5" id="KW-0472">Membrane</keyword>
<dbReference type="GO" id="GO:0016020">
    <property type="term" value="C:membrane"/>
    <property type="evidence" value="ECO:0007669"/>
    <property type="project" value="UniProtKB-SubCell"/>
</dbReference>
<comment type="subcellular location">
    <subcellularLocation>
        <location evidence="1">Membrane</location>
        <topology evidence="1">Multi-pass membrane protein</topology>
    </subcellularLocation>
</comment>
<comment type="similarity">
    <text evidence="6">Belongs to the mitochondrial carrier (TC 2.A.29) family.</text>
</comment>
<evidence type="ECO:0000256" key="1">
    <source>
        <dbReference type="ARBA" id="ARBA00004141"/>
    </source>
</evidence>
<reference evidence="8 9" key="1">
    <citation type="submission" date="2014-02" db="EMBL/GenBank/DDBJ databases">
        <title>Single nucleus genome sequencing reveals high similarity among nuclei of an endomycorrhizal fungus.</title>
        <authorList>
            <person name="Lin K."/>
            <person name="Geurts R."/>
            <person name="Zhang Z."/>
            <person name="Limpens E."/>
            <person name="Saunders D.G."/>
            <person name="Mu D."/>
            <person name="Pang E."/>
            <person name="Cao H."/>
            <person name="Cha H."/>
            <person name="Lin T."/>
            <person name="Zhou Q."/>
            <person name="Shang Y."/>
            <person name="Li Y."/>
            <person name="Ivanov S."/>
            <person name="Sharma T."/>
            <person name="Velzen R.V."/>
            <person name="Ruijter N.D."/>
            <person name="Aanen D.K."/>
            <person name="Win J."/>
            <person name="Kamoun S."/>
            <person name="Bisseling T."/>
            <person name="Huang S."/>
        </authorList>
    </citation>
    <scope>NUCLEOTIDE SEQUENCE [LARGE SCALE GENOMIC DNA]</scope>
    <source>
        <strain evidence="9">DAOM197198w</strain>
    </source>
</reference>
<evidence type="ECO:0008006" key="10">
    <source>
        <dbReference type="Google" id="ProtNLM"/>
    </source>
</evidence>
<dbReference type="PROSITE" id="PS50920">
    <property type="entry name" value="SOLCAR"/>
    <property type="match status" value="1"/>
</dbReference>
<dbReference type="PANTHER" id="PTHR46080:SF18">
    <property type="entry name" value="MITOCHONDRIAL SUBSTRATE CARRIER FAMILY PROTEIN J"/>
    <property type="match status" value="1"/>
</dbReference>
<dbReference type="Proteomes" id="UP000022910">
    <property type="component" value="Unassembled WGS sequence"/>
</dbReference>
<evidence type="ECO:0000256" key="2">
    <source>
        <dbReference type="ARBA" id="ARBA00022692"/>
    </source>
</evidence>
<keyword evidence="2 5" id="KW-0812">Transmembrane</keyword>
<sequence>MNHQQLGPDQAIDFKRYYFYGFIINLLPIYVFYPIRTAKTIQQSNIGTSSSTSFSKVVTERVKIEGVRGLYKGVGVYALGSIGGRLVHFSTYDALRDRVHKGNGKSLGLGCFI</sequence>